<feature type="region of interest" description="Disordered" evidence="1">
    <location>
        <begin position="25"/>
        <end position="52"/>
    </location>
</feature>
<proteinExistence type="predicted"/>
<comment type="caution">
    <text evidence="2">The sequence shown here is derived from an EMBL/GenBank/DDBJ whole genome shotgun (WGS) entry which is preliminary data.</text>
</comment>
<reference evidence="2" key="1">
    <citation type="journal article" date="2020" name="New Phytol.">
        <title>Comparative genomics reveals dynamic genome evolution in host specialist ectomycorrhizal fungi.</title>
        <authorList>
            <person name="Lofgren L.A."/>
            <person name="Nguyen N.H."/>
            <person name="Vilgalys R."/>
            <person name="Ruytinx J."/>
            <person name="Liao H.L."/>
            <person name="Branco S."/>
            <person name="Kuo A."/>
            <person name="LaButti K."/>
            <person name="Lipzen A."/>
            <person name="Andreopoulos W."/>
            <person name="Pangilinan J."/>
            <person name="Riley R."/>
            <person name="Hundley H."/>
            <person name="Na H."/>
            <person name="Barry K."/>
            <person name="Grigoriev I.V."/>
            <person name="Stajich J.E."/>
            <person name="Kennedy P.G."/>
        </authorList>
    </citation>
    <scope>NUCLEOTIDE SEQUENCE</scope>
    <source>
        <strain evidence="2">FC203</strain>
    </source>
</reference>
<keyword evidence="3" id="KW-1185">Reference proteome</keyword>
<dbReference type="Proteomes" id="UP001195769">
    <property type="component" value="Unassembled WGS sequence"/>
</dbReference>
<accession>A0AAD4HF07</accession>
<name>A0AAD4HF07_9AGAM</name>
<sequence length="531" mass="58662">MATMFGSTSPSFYCTRTTAKKTDIKTLNDDKKMTPSETPTSAGLKTNGTKPKSRVKAQSLSLQAPSLNTTTTDVIARTAQIDDSEAELQAIRNVLEGLENITVSSDPCNETILDSLQQVQIEPICFYNGPYQEFAIVLDAISMRSDFLYCLAKMTYFPQMMTLIIYSLHPIHDQMTSEIASAVSSALRGISYKRSLLMINVIPGRISSKEIFTIPDLQITLTTTKRPSATQVLWYVETAFTQTKCMVLGKIEKVIASHHEVACVLFILISEHSKYKSPADDSATYGEALADKAVRPYTFFAPEREPDKLFGLVHTMDYTWIDVSKIEYFVWIKPDDRPIDIKFPHTAYGTIFPNLNMDQINDALNIGLDKVRAEMTNTLDFMEPGVDHHHVLTPSSIAFDRDSDLTYMSVSIYRTAHFRYCDWYHRQFTGTKHCRATSGAGRHDANSERPSTRWAILSEADEERPSTSGLASSSGSTSTSTLGSTSASTLGSSVDDGGVSAATTSIAVLSAVVDDNSTEMERPSIALTTHV</sequence>
<feature type="compositionally biased region" description="Basic and acidic residues" evidence="1">
    <location>
        <begin position="25"/>
        <end position="34"/>
    </location>
</feature>
<feature type="region of interest" description="Disordered" evidence="1">
    <location>
        <begin position="459"/>
        <end position="495"/>
    </location>
</feature>
<dbReference type="AlphaFoldDB" id="A0AAD4HF07"/>
<dbReference type="GeneID" id="64662465"/>
<feature type="compositionally biased region" description="Polar residues" evidence="1">
    <location>
        <begin position="35"/>
        <end position="52"/>
    </location>
</feature>
<evidence type="ECO:0000256" key="1">
    <source>
        <dbReference type="SAM" id="MobiDB-lite"/>
    </source>
</evidence>
<feature type="compositionally biased region" description="Low complexity" evidence="1">
    <location>
        <begin position="466"/>
        <end position="493"/>
    </location>
</feature>
<protein>
    <submittedName>
        <fullName evidence="2">Uncharacterized protein</fullName>
    </submittedName>
</protein>
<dbReference type="RefSeq" id="XP_041219678.1">
    <property type="nucleotide sequence ID" value="XM_041368167.1"/>
</dbReference>
<organism evidence="2 3">
    <name type="scientific">Suillus fuscotomentosus</name>
    <dbReference type="NCBI Taxonomy" id="1912939"/>
    <lineage>
        <taxon>Eukaryota</taxon>
        <taxon>Fungi</taxon>
        <taxon>Dikarya</taxon>
        <taxon>Basidiomycota</taxon>
        <taxon>Agaricomycotina</taxon>
        <taxon>Agaricomycetes</taxon>
        <taxon>Agaricomycetidae</taxon>
        <taxon>Boletales</taxon>
        <taxon>Suillineae</taxon>
        <taxon>Suillaceae</taxon>
        <taxon>Suillus</taxon>
    </lineage>
</organism>
<evidence type="ECO:0000313" key="2">
    <source>
        <dbReference type="EMBL" id="KAG1894102.1"/>
    </source>
</evidence>
<gene>
    <name evidence="2" type="ORF">F5891DRAFT_1195661</name>
</gene>
<dbReference type="EMBL" id="JABBWK010000085">
    <property type="protein sequence ID" value="KAG1894102.1"/>
    <property type="molecule type" value="Genomic_DNA"/>
</dbReference>
<evidence type="ECO:0000313" key="3">
    <source>
        <dbReference type="Proteomes" id="UP001195769"/>
    </source>
</evidence>